<evidence type="ECO:0000259" key="6">
    <source>
        <dbReference type="PROSITE" id="PS51329"/>
    </source>
</evidence>
<organism evidence="7 8">
    <name type="scientific">Caenorhabditis bovis</name>
    <dbReference type="NCBI Taxonomy" id="2654633"/>
    <lineage>
        <taxon>Eukaryota</taxon>
        <taxon>Metazoa</taxon>
        <taxon>Ecdysozoa</taxon>
        <taxon>Nematoda</taxon>
        <taxon>Chromadorea</taxon>
        <taxon>Rhabditida</taxon>
        <taxon>Rhabditina</taxon>
        <taxon>Rhabditomorpha</taxon>
        <taxon>Rhabditoidea</taxon>
        <taxon>Rhabditidae</taxon>
        <taxon>Peloderinae</taxon>
        <taxon>Caenorhabditis</taxon>
    </lineage>
</organism>
<dbReference type="OrthoDB" id="194775at2759"/>
<dbReference type="Gene3D" id="2.160.20.70">
    <property type="match status" value="1"/>
</dbReference>
<dbReference type="InterPro" id="IPR006599">
    <property type="entry name" value="CARP_motif"/>
</dbReference>
<keyword evidence="3" id="KW-0863">Zinc-finger</keyword>
<name>A0A8S1F6D9_9PELO</name>
<sequence>MSDQECYNCHETGHISRNCPNADNGGRRTGGGGGGCYNCGEPGHISRECPQKSGSGARGGGGTCYQCGGRGHFARECPSDRNGGGRYRSGGPGQKCYNCGRGGHISRECTENGSVDQKRCYNCQETGHISLSDLHSTPCWSYILRVTIAMSCCFPKKLLNRSRREDRYKVKDDPEDVEAPRDEAAREPQFSWEKRENVDTSKYVIADIHSNIHKRIGMDKDSMQIENCTESSIFLLKPTASLTVDDCRDSLLILGPCSGSLFIRDCSNCTILAACQQLRTRDCHDIRLALLCPTQPIIENSDDVHFHPLALYYDDFKAQMREASLSLFTNRVVSVHDFTPETGKRNFRVHETLVSLKPEEIDAMHSHGITTDEKSSILPVFRIAKDDPLAHSFIYSCRDSDETADDFAERGMEFSRILKSSDIHLCATFDLDMTKIDKKLIPIQGDYSGLILFEVSGDAVDIRKICQDHFDLFKVADDDLTPQMRQLVENLSAKRD</sequence>
<feature type="domain" description="CCHC-type" evidence="5">
    <location>
        <begin position="64"/>
        <end position="79"/>
    </location>
</feature>
<dbReference type="GO" id="GO:0005737">
    <property type="term" value="C:cytoplasm"/>
    <property type="evidence" value="ECO:0007669"/>
    <property type="project" value="UniProtKB-ARBA"/>
</dbReference>
<feature type="region of interest" description="Disordered" evidence="4">
    <location>
        <begin position="166"/>
        <end position="188"/>
    </location>
</feature>
<dbReference type="PROSITE" id="PS50158">
    <property type="entry name" value="ZF_CCHC"/>
    <property type="match status" value="4"/>
</dbReference>
<dbReference type="PANTHER" id="PTHR15440">
    <property type="entry name" value="XRP2 PROTEIN"/>
    <property type="match status" value="1"/>
</dbReference>
<dbReference type="PANTHER" id="PTHR15440:SF0">
    <property type="entry name" value="PROTEIN XRP2"/>
    <property type="match status" value="1"/>
</dbReference>
<dbReference type="Gene3D" id="4.10.60.10">
    <property type="entry name" value="Zinc finger, CCHC-type"/>
    <property type="match status" value="4"/>
</dbReference>
<dbReference type="Pfam" id="PF00098">
    <property type="entry name" value="zf-CCHC"/>
    <property type="match status" value="5"/>
</dbReference>
<feature type="domain" description="CCHC-type" evidence="5">
    <location>
        <begin position="36"/>
        <end position="51"/>
    </location>
</feature>
<dbReference type="SMART" id="SM00673">
    <property type="entry name" value="CARP"/>
    <property type="match status" value="2"/>
</dbReference>
<feature type="domain" description="CCHC-type" evidence="5">
    <location>
        <begin position="6"/>
        <end position="21"/>
    </location>
</feature>
<dbReference type="PROSITE" id="PS51329">
    <property type="entry name" value="C_CAP_COFACTOR_C"/>
    <property type="match status" value="1"/>
</dbReference>
<dbReference type="InterPro" id="IPR001878">
    <property type="entry name" value="Znf_CCHC"/>
</dbReference>
<dbReference type="InterPro" id="IPR016098">
    <property type="entry name" value="CAP/MinC_C"/>
</dbReference>
<dbReference type="InterPro" id="IPR017901">
    <property type="entry name" value="C-CAP_CF_C-like"/>
</dbReference>
<keyword evidence="3" id="KW-0479">Metal-binding</keyword>
<evidence type="ECO:0008006" key="9">
    <source>
        <dbReference type="Google" id="ProtNLM"/>
    </source>
</evidence>
<evidence type="ECO:0000259" key="5">
    <source>
        <dbReference type="PROSITE" id="PS50158"/>
    </source>
</evidence>
<dbReference type="SUPFAM" id="SSF57756">
    <property type="entry name" value="Retrovirus zinc finger-like domains"/>
    <property type="match status" value="3"/>
</dbReference>
<gene>
    <name evidence="7" type="ORF">CBOVIS_LOCUS11050</name>
</gene>
<keyword evidence="8" id="KW-1185">Reference proteome</keyword>
<comment type="caution">
    <text evidence="7">The sequence shown here is derived from an EMBL/GenBank/DDBJ whole genome shotgun (WGS) entry which is preliminary data.</text>
</comment>
<dbReference type="GO" id="GO:0005929">
    <property type="term" value="C:cilium"/>
    <property type="evidence" value="ECO:0007669"/>
    <property type="project" value="TreeGrafter"/>
</dbReference>
<dbReference type="SMART" id="SM00343">
    <property type="entry name" value="ZnF_C2HC"/>
    <property type="match status" value="5"/>
</dbReference>
<protein>
    <recommendedName>
        <fullName evidence="9">Protein XRP2</fullName>
    </recommendedName>
</protein>
<dbReference type="Pfam" id="PF07986">
    <property type="entry name" value="TBCC"/>
    <property type="match status" value="1"/>
</dbReference>
<evidence type="ECO:0000313" key="7">
    <source>
        <dbReference type="EMBL" id="CAB3409395.1"/>
    </source>
</evidence>
<proteinExistence type="inferred from homology"/>
<evidence type="ECO:0000256" key="1">
    <source>
        <dbReference type="ARBA" id="ARBA00008848"/>
    </source>
</evidence>
<accession>A0A8S1F6D9</accession>
<dbReference type="GO" id="GO:0005096">
    <property type="term" value="F:GTPase activator activity"/>
    <property type="evidence" value="ECO:0007669"/>
    <property type="project" value="InterPro"/>
</dbReference>
<evidence type="ECO:0000313" key="8">
    <source>
        <dbReference type="Proteomes" id="UP000494206"/>
    </source>
</evidence>
<evidence type="ECO:0000256" key="2">
    <source>
        <dbReference type="ARBA" id="ARBA00022741"/>
    </source>
</evidence>
<evidence type="ECO:0000256" key="4">
    <source>
        <dbReference type="SAM" id="MobiDB-lite"/>
    </source>
</evidence>
<feature type="domain" description="CCHC-type" evidence="5">
    <location>
        <begin position="95"/>
        <end position="111"/>
    </location>
</feature>
<dbReference type="GO" id="GO:0006892">
    <property type="term" value="P:post-Golgi vesicle-mediated transport"/>
    <property type="evidence" value="ECO:0007669"/>
    <property type="project" value="TreeGrafter"/>
</dbReference>
<dbReference type="InterPro" id="IPR036875">
    <property type="entry name" value="Znf_CCHC_sf"/>
</dbReference>
<comment type="similarity">
    <text evidence="1">Belongs to the TBCC family.</text>
</comment>
<dbReference type="AlphaFoldDB" id="A0A8S1F6D9"/>
<feature type="domain" description="C-CAP/cofactor C-like" evidence="6">
    <location>
        <begin position="188"/>
        <end position="340"/>
    </location>
</feature>
<dbReference type="GO" id="GO:0000166">
    <property type="term" value="F:nucleotide binding"/>
    <property type="evidence" value="ECO:0007669"/>
    <property type="project" value="UniProtKB-KW"/>
</dbReference>
<dbReference type="GO" id="GO:0019899">
    <property type="term" value="F:enzyme binding"/>
    <property type="evidence" value="ECO:0007669"/>
    <property type="project" value="UniProtKB-ARBA"/>
</dbReference>
<reference evidence="7 8" key="1">
    <citation type="submission" date="2020-04" db="EMBL/GenBank/DDBJ databases">
        <authorList>
            <person name="Laetsch R D."/>
            <person name="Stevens L."/>
            <person name="Kumar S."/>
            <person name="Blaxter L. M."/>
        </authorList>
    </citation>
    <scope>NUCLEOTIDE SEQUENCE [LARGE SCALE GENOMIC DNA]</scope>
</reference>
<dbReference type="EMBL" id="CADEPM010000008">
    <property type="protein sequence ID" value="CAB3409395.1"/>
    <property type="molecule type" value="Genomic_DNA"/>
</dbReference>
<keyword evidence="2" id="KW-0547">Nucleotide-binding</keyword>
<dbReference type="InterPro" id="IPR012945">
    <property type="entry name" value="Tubulin-bd_cofactor_C_dom"/>
</dbReference>
<dbReference type="InterPro" id="IPR039093">
    <property type="entry name" value="XRP2"/>
</dbReference>
<keyword evidence="3" id="KW-0862">Zinc</keyword>
<dbReference type="GO" id="GO:0003676">
    <property type="term" value="F:nucleic acid binding"/>
    <property type="evidence" value="ECO:0007669"/>
    <property type="project" value="InterPro"/>
</dbReference>
<evidence type="ECO:0000256" key="3">
    <source>
        <dbReference type="PROSITE-ProRule" id="PRU00047"/>
    </source>
</evidence>
<dbReference type="Proteomes" id="UP000494206">
    <property type="component" value="Unassembled WGS sequence"/>
</dbReference>
<dbReference type="GO" id="GO:1990075">
    <property type="term" value="C:periciliary membrane compartment"/>
    <property type="evidence" value="ECO:0007669"/>
    <property type="project" value="TreeGrafter"/>
</dbReference>
<dbReference type="GO" id="GO:0008270">
    <property type="term" value="F:zinc ion binding"/>
    <property type="evidence" value="ECO:0007669"/>
    <property type="project" value="UniProtKB-KW"/>
</dbReference>